<evidence type="ECO:0008006" key="5">
    <source>
        <dbReference type="Google" id="ProtNLM"/>
    </source>
</evidence>
<accession>A0A6B0T188</accession>
<keyword evidence="2" id="KW-1133">Transmembrane helix</keyword>
<evidence type="ECO:0000256" key="1">
    <source>
        <dbReference type="SAM" id="MobiDB-lite"/>
    </source>
</evidence>
<keyword evidence="4" id="KW-1185">Reference proteome</keyword>
<evidence type="ECO:0000313" key="4">
    <source>
        <dbReference type="Proteomes" id="UP000466535"/>
    </source>
</evidence>
<dbReference type="EMBL" id="WUUT01000003">
    <property type="protein sequence ID" value="MXR51968.1"/>
    <property type="molecule type" value="Genomic_DNA"/>
</dbReference>
<dbReference type="Proteomes" id="UP000466535">
    <property type="component" value="Unassembled WGS sequence"/>
</dbReference>
<comment type="caution">
    <text evidence="3">The sequence shown here is derived from an EMBL/GenBank/DDBJ whole genome shotgun (WGS) entry which is preliminary data.</text>
</comment>
<feature type="transmembrane region" description="Helical" evidence="2">
    <location>
        <begin position="15"/>
        <end position="35"/>
    </location>
</feature>
<dbReference type="RefSeq" id="WP_159764090.1">
    <property type="nucleotide sequence ID" value="NZ_WUUT01000003.1"/>
</dbReference>
<sequence>MPSGFRSDERAVEGMPIRLLVAVTVGVAAFGLLVPMADQVEQADRTELTVEPEPRQVTVEPGDTATVRLDVATSDGQPVRAATLVVTGRSVSVENGPLIFETGANSTVSFDIGASPTADVRLSFRPQQSHGTVQLRIVPPSNSEYVDDLSNPDLTVRRTG</sequence>
<proteinExistence type="predicted"/>
<organism evidence="3 4">
    <name type="scientific">Halovenus carboxidivorans</name>
    <dbReference type="NCBI Taxonomy" id="2692199"/>
    <lineage>
        <taxon>Archaea</taxon>
        <taxon>Methanobacteriati</taxon>
        <taxon>Methanobacteriota</taxon>
        <taxon>Stenosarchaea group</taxon>
        <taxon>Halobacteria</taxon>
        <taxon>Halobacteriales</taxon>
        <taxon>Haloarculaceae</taxon>
        <taxon>Halovenus</taxon>
    </lineage>
</organism>
<dbReference type="AlphaFoldDB" id="A0A6B0T188"/>
<evidence type="ECO:0000256" key="2">
    <source>
        <dbReference type="SAM" id="Phobius"/>
    </source>
</evidence>
<reference evidence="3 4" key="1">
    <citation type="submission" date="2019-12" db="EMBL/GenBank/DDBJ databases">
        <title>Isolation and characterization of three novel carbon monoxide-oxidizing members of Halobacteria from salione crusts and soils.</title>
        <authorList>
            <person name="Myers M.R."/>
            <person name="King G.M."/>
        </authorList>
    </citation>
    <scope>NUCLEOTIDE SEQUENCE [LARGE SCALE GENOMIC DNA]</scope>
    <source>
        <strain evidence="3 4">WSH3</strain>
    </source>
</reference>
<keyword evidence="2" id="KW-0472">Membrane</keyword>
<feature type="region of interest" description="Disordered" evidence="1">
    <location>
        <begin position="129"/>
        <end position="160"/>
    </location>
</feature>
<dbReference type="OrthoDB" id="300879at2157"/>
<evidence type="ECO:0000313" key="3">
    <source>
        <dbReference type="EMBL" id="MXR51968.1"/>
    </source>
</evidence>
<name>A0A6B0T188_9EURY</name>
<protein>
    <recommendedName>
        <fullName evidence="5">CARDB domain-containing protein</fullName>
    </recommendedName>
</protein>
<gene>
    <name evidence="3" type="ORF">GRX03_10195</name>
</gene>
<keyword evidence="2" id="KW-0812">Transmembrane</keyword>